<evidence type="ECO:0000256" key="1">
    <source>
        <dbReference type="ARBA" id="ARBA00018517"/>
    </source>
</evidence>
<comment type="catalytic activity">
    <reaction evidence="4">
        <text>a 5'-end (N(7)-methyl 5'-triphosphoguanosine)-ribonucleoside in snoRNA + S-adenosyl-L-methionine = a 5'-end (N(2),N(7)-dimethyl 5'-triphosphoguanosine)-ribonucleoside in snoRNA + S-adenosyl-L-homocysteine + H(+)</text>
        <dbReference type="Rhea" id="RHEA:78475"/>
        <dbReference type="Rhea" id="RHEA-COMP:19086"/>
        <dbReference type="Rhea" id="RHEA-COMP:19088"/>
        <dbReference type="ChEBI" id="CHEBI:15378"/>
        <dbReference type="ChEBI" id="CHEBI:57856"/>
        <dbReference type="ChEBI" id="CHEBI:59789"/>
        <dbReference type="ChEBI" id="CHEBI:156461"/>
        <dbReference type="ChEBI" id="CHEBI:172880"/>
    </reaction>
    <physiologicalReaction direction="left-to-right" evidence="4">
        <dbReference type="Rhea" id="RHEA:78476"/>
    </physiologicalReaction>
</comment>
<dbReference type="GO" id="GO:0071164">
    <property type="term" value="F:RNA cap trimethylguanosine synthase activity"/>
    <property type="evidence" value="ECO:0007669"/>
    <property type="project" value="TreeGrafter"/>
</dbReference>
<proteinExistence type="inferred from homology"/>
<dbReference type="Proteomes" id="UP000019335">
    <property type="component" value="Chromosome 9"/>
</dbReference>
<feature type="signal peptide" evidence="9">
    <location>
        <begin position="1"/>
        <end position="29"/>
    </location>
</feature>
<dbReference type="EMBL" id="AZIL01000687">
    <property type="protein sequence ID" value="EWM26365.1"/>
    <property type="molecule type" value="Genomic_DNA"/>
</dbReference>
<reference evidence="10 11" key="1">
    <citation type="journal article" date="2014" name="Mol. Plant">
        <title>Chromosome Scale Genome Assembly and Transcriptome Profiling of Nannochloropsis gaditana in Nitrogen Depletion.</title>
        <authorList>
            <person name="Corteggiani Carpinelli E."/>
            <person name="Telatin A."/>
            <person name="Vitulo N."/>
            <person name="Forcato C."/>
            <person name="D'Angelo M."/>
            <person name="Schiavon R."/>
            <person name="Vezzi A."/>
            <person name="Giacometti G.M."/>
            <person name="Morosinotto T."/>
            <person name="Valle G."/>
        </authorList>
    </citation>
    <scope>NUCLEOTIDE SEQUENCE [LARGE SCALE GENOMIC DNA]</scope>
    <source>
        <strain evidence="10 11">B-31</strain>
    </source>
</reference>
<keyword evidence="11" id="KW-1185">Reference proteome</keyword>
<evidence type="ECO:0000256" key="2">
    <source>
        <dbReference type="ARBA" id="ARBA00025783"/>
    </source>
</evidence>
<comment type="catalytic activity">
    <reaction evidence="3">
        <text>a 5'-end (N(2),N(7)-dimethyl 5'-triphosphoguanosine)-ribonucleoside in snoRNA + S-adenosyl-L-methionine = a 5'-end (N(2),N(2),N(7)-trimethyl 5'-triphosphoguanosine)-ribonucleoside in snoRNA + S-adenosyl-L-homocysteine + H(+)</text>
        <dbReference type="Rhea" id="RHEA:78507"/>
        <dbReference type="Rhea" id="RHEA-COMP:19088"/>
        <dbReference type="Rhea" id="RHEA-COMP:19090"/>
        <dbReference type="ChEBI" id="CHEBI:15378"/>
        <dbReference type="ChEBI" id="CHEBI:57856"/>
        <dbReference type="ChEBI" id="CHEBI:59789"/>
        <dbReference type="ChEBI" id="CHEBI:167623"/>
        <dbReference type="ChEBI" id="CHEBI:172880"/>
    </reaction>
    <physiologicalReaction direction="left-to-right" evidence="3">
        <dbReference type="Rhea" id="RHEA:78508"/>
    </physiologicalReaction>
</comment>
<dbReference type="GO" id="GO:0003676">
    <property type="term" value="F:nucleic acid binding"/>
    <property type="evidence" value="ECO:0007669"/>
    <property type="project" value="InterPro"/>
</dbReference>
<comment type="catalytic activity">
    <reaction evidence="6">
        <text>a 5'-end (N(7)-methyl 5'-triphosphoguanosine)-ribonucleoside in snRNA + S-adenosyl-L-methionine = a 5'-end (N(2),N(7)-dimethyl 5'-triphosphoguanosine)-ribonucleoside in snRNA + S-adenosyl-L-homocysteine + H(+)</text>
        <dbReference type="Rhea" id="RHEA:78471"/>
        <dbReference type="Rhea" id="RHEA-COMP:19085"/>
        <dbReference type="Rhea" id="RHEA-COMP:19087"/>
        <dbReference type="ChEBI" id="CHEBI:15378"/>
        <dbReference type="ChEBI" id="CHEBI:57856"/>
        <dbReference type="ChEBI" id="CHEBI:59789"/>
        <dbReference type="ChEBI" id="CHEBI:156461"/>
        <dbReference type="ChEBI" id="CHEBI:172880"/>
    </reaction>
    <physiologicalReaction direction="left-to-right" evidence="6">
        <dbReference type="Rhea" id="RHEA:78472"/>
    </physiologicalReaction>
</comment>
<organism evidence="10 11">
    <name type="scientific">Nannochloropsis gaditana</name>
    <dbReference type="NCBI Taxonomy" id="72520"/>
    <lineage>
        <taxon>Eukaryota</taxon>
        <taxon>Sar</taxon>
        <taxon>Stramenopiles</taxon>
        <taxon>Ochrophyta</taxon>
        <taxon>Eustigmatophyceae</taxon>
        <taxon>Eustigmatales</taxon>
        <taxon>Monodopsidaceae</taxon>
        <taxon>Nannochloropsis</taxon>
    </lineage>
</organism>
<sequence length="351" mass="38253">MYLARQSASFLAWHILTLYLCNRVGRVCGILAMEQKEALKETKEEDSQSSSVAAPTGSPAPAPTQSAETCSPPSNLRDGANPLPSSSPTPQGPAAAHSRIIYGKDVPSENDEIQYKWGAIFYNYTPDQRALLALDEVSMYSITDTRSANNTSRILQQLVGERAVVTDGCAAAGGNVLSFAQHFRRVQAVELDPQRFSLLEHNVKALGLEDTVTTFKGDFLEKMHSLQQDVVFLDPPWGGKSYVENDMVDLSFGGVPLAELCERLKPHAHYIALKLPLNFNLEGLTAHVTSSVVRADSRCARKQLLVILDTTGKIHSNLREGGRGGRGRGGGRGGHNRGQGDRPWSLKRKST</sequence>
<dbReference type="GO" id="GO:0005634">
    <property type="term" value="C:nucleus"/>
    <property type="evidence" value="ECO:0007669"/>
    <property type="project" value="TreeGrafter"/>
</dbReference>
<feature type="region of interest" description="Disordered" evidence="8">
    <location>
        <begin position="41"/>
        <end position="96"/>
    </location>
</feature>
<dbReference type="Pfam" id="PF09445">
    <property type="entry name" value="Methyltransf_15"/>
    <property type="match status" value="1"/>
</dbReference>
<gene>
    <name evidence="10" type="ORF">Naga_100031g18</name>
</gene>
<evidence type="ECO:0000256" key="8">
    <source>
        <dbReference type="SAM" id="MobiDB-lite"/>
    </source>
</evidence>
<feature type="compositionally biased region" description="Low complexity" evidence="8">
    <location>
        <begin position="49"/>
        <end position="67"/>
    </location>
</feature>
<dbReference type="InterPro" id="IPR002052">
    <property type="entry name" value="DNA_methylase_N6_adenine_CS"/>
</dbReference>
<keyword evidence="9" id="KW-0732">Signal</keyword>
<dbReference type="AlphaFoldDB" id="W7TH83"/>
<dbReference type="SUPFAM" id="SSF53335">
    <property type="entry name" value="S-adenosyl-L-methionine-dependent methyltransferases"/>
    <property type="match status" value="1"/>
</dbReference>
<evidence type="ECO:0000256" key="6">
    <source>
        <dbReference type="ARBA" id="ARBA00049075"/>
    </source>
</evidence>
<evidence type="ECO:0000256" key="9">
    <source>
        <dbReference type="SAM" id="SignalP"/>
    </source>
</evidence>
<evidence type="ECO:0000313" key="11">
    <source>
        <dbReference type="Proteomes" id="UP000019335"/>
    </source>
</evidence>
<feature type="region of interest" description="Disordered" evidence="8">
    <location>
        <begin position="317"/>
        <end position="351"/>
    </location>
</feature>
<feature type="compositionally biased region" description="Gly residues" evidence="8">
    <location>
        <begin position="327"/>
        <end position="337"/>
    </location>
</feature>
<protein>
    <recommendedName>
        <fullName evidence="1">Trimethylguanosine synthase</fullName>
    </recommendedName>
    <alternativeName>
        <fullName evidence="7">Cap-specific guanine-N(2) methyltransferase</fullName>
    </alternativeName>
</protein>
<evidence type="ECO:0000313" key="10">
    <source>
        <dbReference type="EMBL" id="EWM26365.1"/>
    </source>
</evidence>
<accession>W7TH83</accession>
<dbReference type="PANTHER" id="PTHR14741:SF32">
    <property type="entry name" value="TRIMETHYLGUANOSINE SYNTHASE"/>
    <property type="match status" value="1"/>
</dbReference>
<evidence type="ECO:0000256" key="3">
    <source>
        <dbReference type="ARBA" id="ARBA00047418"/>
    </source>
</evidence>
<comment type="similarity">
    <text evidence="2">Belongs to the methyltransferase superfamily. Trimethylguanosine synthase family.</text>
</comment>
<evidence type="ECO:0000256" key="7">
    <source>
        <dbReference type="ARBA" id="ARBA00049790"/>
    </source>
</evidence>
<dbReference type="PROSITE" id="PS00092">
    <property type="entry name" value="N6_MTASE"/>
    <property type="match status" value="1"/>
</dbReference>
<name>W7TH83_9STRA</name>
<dbReference type="OrthoDB" id="194443at2759"/>
<dbReference type="InterPro" id="IPR029063">
    <property type="entry name" value="SAM-dependent_MTases_sf"/>
</dbReference>
<dbReference type="Gene3D" id="3.40.50.150">
    <property type="entry name" value="Vaccinia Virus protein VP39"/>
    <property type="match status" value="1"/>
</dbReference>
<evidence type="ECO:0000256" key="5">
    <source>
        <dbReference type="ARBA" id="ARBA00048763"/>
    </source>
</evidence>
<evidence type="ECO:0000256" key="4">
    <source>
        <dbReference type="ARBA" id="ARBA00048740"/>
    </source>
</evidence>
<comment type="caution">
    <text evidence="10">The sequence shown here is derived from an EMBL/GenBank/DDBJ whole genome shotgun (WGS) entry which is preliminary data.</text>
</comment>
<dbReference type="PANTHER" id="PTHR14741">
    <property type="entry name" value="S-ADENOSYLMETHIONINE-DEPENDENT METHYLTRANSFERASE RELATED"/>
    <property type="match status" value="1"/>
</dbReference>
<dbReference type="InterPro" id="IPR019012">
    <property type="entry name" value="RNA_cap_Gua-N2-MeTrfase"/>
</dbReference>
<feature type="chain" id="PRO_5004903555" description="Trimethylguanosine synthase" evidence="9">
    <location>
        <begin position="30"/>
        <end position="351"/>
    </location>
</feature>
<comment type="catalytic activity">
    <reaction evidence="5">
        <text>a 5'-end (N(2),N(7)-dimethyl 5'-triphosphoguanosine)-ribonucleoside in snRNA + S-adenosyl-L-methionine = a 5'-end (N(2),N(2),N(7)-trimethyl 5'-triphosphoguanosine)-ribonucleoside in snRNA + S-adenosyl-L-homocysteine + H(+)</text>
        <dbReference type="Rhea" id="RHEA:78479"/>
        <dbReference type="Rhea" id="RHEA-COMP:19087"/>
        <dbReference type="Rhea" id="RHEA-COMP:19089"/>
        <dbReference type="ChEBI" id="CHEBI:15378"/>
        <dbReference type="ChEBI" id="CHEBI:57856"/>
        <dbReference type="ChEBI" id="CHEBI:59789"/>
        <dbReference type="ChEBI" id="CHEBI:167623"/>
        <dbReference type="ChEBI" id="CHEBI:172880"/>
    </reaction>
    <physiologicalReaction direction="left-to-right" evidence="5">
        <dbReference type="Rhea" id="RHEA:78480"/>
    </physiologicalReaction>
</comment>